<name>A0A0A9ERN0_ARUDO</name>
<proteinExistence type="predicted"/>
<keyword evidence="1" id="KW-0472">Membrane</keyword>
<reference evidence="2" key="2">
    <citation type="journal article" date="2015" name="Data Brief">
        <title>Shoot transcriptome of the giant reed, Arundo donax.</title>
        <authorList>
            <person name="Barrero R.A."/>
            <person name="Guerrero F.D."/>
            <person name="Moolhuijzen P."/>
            <person name="Goolsby J.A."/>
            <person name="Tidwell J."/>
            <person name="Bellgard S.E."/>
            <person name="Bellgard M.I."/>
        </authorList>
    </citation>
    <scope>NUCLEOTIDE SEQUENCE</scope>
    <source>
        <tissue evidence="2">Shoot tissue taken approximately 20 cm above the soil surface</tissue>
    </source>
</reference>
<keyword evidence="1" id="KW-0812">Transmembrane</keyword>
<protein>
    <submittedName>
        <fullName evidence="2">Uncharacterized protein</fullName>
    </submittedName>
</protein>
<evidence type="ECO:0000313" key="2">
    <source>
        <dbReference type="EMBL" id="JAE01629.1"/>
    </source>
</evidence>
<accession>A0A0A9ERN0</accession>
<dbReference type="AlphaFoldDB" id="A0A0A9ERN0"/>
<keyword evidence="1" id="KW-1133">Transmembrane helix</keyword>
<evidence type="ECO:0000256" key="1">
    <source>
        <dbReference type="SAM" id="Phobius"/>
    </source>
</evidence>
<organism evidence="2">
    <name type="scientific">Arundo donax</name>
    <name type="common">Giant reed</name>
    <name type="synonym">Donax arundinaceus</name>
    <dbReference type="NCBI Taxonomy" id="35708"/>
    <lineage>
        <taxon>Eukaryota</taxon>
        <taxon>Viridiplantae</taxon>
        <taxon>Streptophyta</taxon>
        <taxon>Embryophyta</taxon>
        <taxon>Tracheophyta</taxon>
        <taxon>Spermatophyta</taxon>
        <taxon>Magnoliopsida</taxon>
        <taxon>Liliopsida</taxon>
        <taxon>Poales</taxon>
        <taxon>Poaceae</taxon>
        <taxon>PACMAD clade</taxon>
        <taxon>Arundinoideae</taxon>
        <taxon>Arundineae</taxon>
        <taxon>Arundo</taxon>
    </lineage>
</organism>
<reference evidence="2" key="1">
    <citation type="submission" date="2014-09" db="EMBL/GenBank/DDBJ databases">
        <authorList>
            <person name="Magalhaes I.L.F."/>
            <person name="Oliveira U."/>
            <person name="Santos F.R."/>
            <person name="Vidigal T.H.D.A."/>
            <person name="Brescovit A.D."/>
            <person name="Santos A.J."/>
        </authorList>
    </citation>
    <scope>NUCLEOTIDE SEQUENCE</scope>
    <source>
        <tissue evidence="2">Shoot tissue taken approximately 20 cm above the soil surface</tissue>
    </source>
</reference>
<dbReference type="EMBL" id="GBRH01196267">
    <property type="protein sequence ID" value="JAE01629.1"/>
    <property type="molecule type" value="Transcribed_RNA"/>
</dbReference>
<feature type="transmembrane region" description="Helical" evidence="1">
    <location>
        <begin position="43"/>
        <end position="65"/>
    </location>
</feature>
<sequence>MQVQAREDRMRCQDIPTSAIHVCNVVCGRTVIQEHHVYGCKHVCMYVCMEGFVFLFFLLLCIFVVECMK</sequence>